<evidence type="ECO:0000313" key="1">
    <source>
        <dbReference type="EMBL" id="MBT0728021.1"/>
    </source>
</evidence>
<name>A0ABS5T6P6_9GAMM</name>
<keyword evidence="2" id="KW-1185">Reference proteome</keyword>
<sequence>MYLLEIELMRQRRLAEHKKASARAVHQGAYFLERGDEQNLLKRLAKESWHYQDDPQTLCMPEVQLSSPIEDAIEQVFIQDIEHSAQRLVTDILQPSLTIAEIIAQLEQETLGAFPLDQRGIGGDILTLLDDEVYEIDEWWVDGQRGKQ</sequence>
<proteinExistence type="predicted"/>
<evidence type="ECO:0000313" key="2">
    <source>
        <dbReference type="Proteomes" id="UP000786875"/>
    </source>
</evidence>
<dbReference type="EMBL" id="JABBFO010000011">
    <property type="protein sequence ID" value="MBT0728021.1"/>
    <property type="molecule type" value="Genomic_DNA"/>
</dbReference>
<reference evidence="1 2" key="1">
    <citation type="submission" date="2020-04" db="EMBL/GenBank/DDBJ databases">
        <title>Genome sequencing of Rosenbergiella species.</title>
        <authorList>
            <person name="Alvarez-Perez S."/>
            <person name="Lievens B."/>
        </authorList>
    </citation>
    <scope>NUCLEOTIDE SEQUENCE [LARGE SCALE GENOMIC DNA]</scope>
    <source>
        <strain evidence="1 2">CdVSA20.1</strain>
    </source>
</reference>
<dbReference type="RefSeq" id="WP_214215219.1">
    <property type="nucleotide sequence ID" value="NZ_JABBFO010000011.1"/>
</dbReference>
<organism evidence="1 2">
    <name type="scientific">Rosenbergiella australiborealis</name>
    <dbReference type="NCBI Taxonomy" id="1544696"/>
    <lineage>
        <taxon>Bacteria</taxon>
        <taxon>Pseudomonadati</taxon>
        <taxon>Pseudomonadota</taxon>
        <taxon>Gammaproteobacteria</taxon>
        <taxon>Enterobacterales</taxon>
        <taxon>Erwiniaceae</taxon>
        <taxon>Rosenbergiella</taxon>
    </lineage>
</organism>
<accession>A0ABS5T6P6</accession>
<protein>
    <submittedName>
        <fullName evidence="1">Uncharacterized protein</fullName>
    </submittedName>
</protein>
<gene>
    <name evidence="1" type="ORF">HGT73_11660</name>
</gene>
<comment type="caution">
    <text evidence="1">The sequence shown here is derived from an EMBL/GenBank/DDBJ whole genome shotgun (WGS) entry which is preliminary data.</text>
</comment>
<dbReference type="Proteomes" id="UP000786875">
    <property type="component" value="Unassembled WGS sequence"/>
</dbReference>